<dbReference type="Gene3D" id="3.40.50.1010">
    <property type="entry name" value="5'-nuclease"/>
    <property type="match status" value="1"/>
</dbReference>
<dbReference type="RefSeq" id="WP_052276034.1">
    <property type="nucleotide sequence ID" value="NZ_CP011339.1"/>
</dbReference>
<accession>A0A0K1RY54</accession>
<gene>
    <name evidence="2" type="ORF">VL20_1680</name>
</gene>
<dbReference type="Pfam" id="PF01850">
    <property type="entry name" value="PIN"/>
    <property type="match status" value="1"/>
</dbReference>
<dbReference type="CDD" id="cd18687">
    <property type="entry name" value="PIN_VapC-like"/>
    <property type="match status" value="1"/>
</dbReference>
<proteinExistence type="predicted"/>
<evidence type="ECO:0000313" key="3">
    <source>
        <dbReference type="Proteomes" id="UP000068167"/>
    </source>
</evidence>
<dbReference type="SUPFAM" id="SSF88723">
    <property type="entry name" value="PIN domain-like"/>
    <property type="match status" value="1"/>
</dbReference>
<sequence>MSESVYIETSVIGYLTARSTKNLVVAGNIETTRDWWQNRRNDFLLYISQVVLDEVAKGDTEIALKRLEIVNEMPLVELNQAVRNLAAQFLIRSNLPAKASDDAVHIAAATVHGLDYLLTWNCKHIANAQIQRKLAELSLDLGYELPIICTPYELLGDYNDVAR</sequence>
<dbReference type="PATRIC" id="fig|1638788.3.peg.1687"/>
<dbReference type="EMBL" id="CP011339">
    <property type="protein sequence ID" value="AKV66832.1"/>
    <property type="molecule type" value="Genomic_DNA"/>
</dbReference>
<evidence type="ECO:0000313" key="2">
    <source>
        <dbReference type="EMBL" id="AKV66832.1"/>
    </source>
</evidence>
<dbReference type="AlphaFoldDB" id="A0A0K1RY54"/>
<organism evidence="2 3">
    <name type="scientific">Microcystis panniformis FACHB-1757</name>
    <dbReference type="NCBI Taxonomy" id="1638788"/>
    <lineage>
        <taxon>Bacteria</taxon>
        <taxon>Bacillati</taxon>
        <taxon>Cyanobacteriota</taxon>
        <taxon>Cyanophyceae</taxon>
        <taxon>Oscillatoriophycideae</taxon>
        <taxon>Chroococcales</taxon>
        <taxon>Microcystaceae</taxon>
        <taxon>Microcystis</taxon>
    </lineage>
</organism>
<keyword evidence="3" id="KW-1185">Reference proteome</keyword>
<name>A0A0K1RY54_9CHRO</name>
<reference evidence="2 3" key="1">
    <citation type="journal article" date="2016" name="Stand. Genomic Sci.">
        <title>Complete genome sequence and genomic characterization of Microcystis panniformis FACHB 1757 by third-generation sequencing.</title>
        <authorList>
            <person name="Zhang J.Y."/>
            <person name="Guan R."/>
            <person name="Zhang H.J."/>
            <person name="Li H."/>
            <person name="Xiao P."/>
            <person name="Yu G.L."/>
            <person name="Du L."/>
            <person name="Cao D.M."/>
            <person name="Zhu B.C."/>
            <person name="Li R.H."/>
            <person name="Lu Z.H."/>
        </authorList>
    </citation>
    <scope>NUCLEOTIDE SEQUENCE [LARGE SCALE GENOMIC DNA]</scope>
    <source>
        <strain evidence="2 3">FACHB-1757</strain>
    </source>
</reference>
<dbReference type="Proteomes" id="UP000068167">
    <property type="component" value="Chromosome"/>
</dbReference>
<protein>
    <recommendedName>
        <fullName evidence="1">PIN domain-containing protein</fullName>
    </recommendedName>
</protein>
<dbReference type="KEGG" id="mpk:VL20_1680"/>
<dbReference type="InterPro" id="IPR029060">
    <property type="entry name" value="PIN-like_dom_sf"/>
</dbReference>
<feature type="domain" description="PIN" evidence="1">
    <location>
        <begin position="5"/>
        <end position="119"/>
    </location>
</feature>
<dbReference type="InterPro" id="IPR002716">
    <property type="entry name" value="PIN_dom"/>
</dbReference>
<evidence type="ECO:0000259" key="1">
    <source>
        <dbReference type="Pfam" id="PF01850"/>
    </source>
</evidence>